<evidence type="ECO:0000313" key="2">
    <source>
        <dbReference type="EMBL" id="KAK1933194.1"/>
    </source>
</evidence>
<evidence type="ECO:0000256" key="1">
    <source>
        <dbReference type="SAM" id="SignalP"/>
    </source>
</evidence>
<reference evidence="2" key="1">
    <citation type="journal article" date="2014" name="Nucleic Acids Res.">
        <title>The evolutionary dynamics of variant antigen genes in Babesia reveal a history of genomic innovation underlying host-parasite interaction.</title>
        <authorList>
            <person name="Jackson A.P."/>
            <person name="Otto T.D."/>
            <person name="Darby A."/>
            <person name="Ramaprasad A."/>
            <person name="Xia D."/>
            <person name="Echaide I.E."/>
            <person name="Farber M."/>
            <person name="Gahlot S."/>
            <person name="Gamble J."/>
            <person name="Gupta D."/>
            <person name="Gupta Y."/>
            <person name="Jackson L."/>
            <person name="Malandrin L."/>
            <person name="Malas T.B."/>
            <person name="Moussa E."/>
            <person name="Nair M."/>
            <person name="Reid A.J."/>
            <person name="Sanders M."/>
            <person name="Sharma J."/>
            <person name="Tracey A."/>
            <person name="Quail M.A."/>
            <person name="Weir W."/>
            <person name="Wastling J.M."/>
            <person name="Hall N."/>
            <person name="Willadsen P."/>
            <person name="Lingelbach K."/>
            <person name="Shiels B."/>
            <person name="Tait A."/>
            <person name="Berriman M."/>
            <person name="Allred D.R."/>
            <person name="Pain A."/>
        </authorList>
    </citation>
    <scope>NUCLEOTIDE SEQUENCE</scope>
    <source>
        <strain evidence="2">1802A</strain>
    </source>
</reference>
<accession>A0AAD9G7H9</accession>
<protein>
    <submittedName>
        <fullName evidence="2">Secreted antigen 1</fullName>
    </submittedName>
</protein>
<comment type="caution">
    <text evidence="2">The sequence shown here is derived from an EMBL/GenBank/DDBJ whole genome shotgun (WGS) entry which is preliminary data.</text>
</comment>
<organism evidence="2 3">
    <name type="scientific">Babesia divergens</name>
    <dbReference type="NCBI Taxonomy" id="32595"/>
    <lineage>
        <taxon>Eukaryota</taxon>
        <taxon>Sar</taxon>
        <taxon>Alveolata</taxon>
        <taxon>Apicomplexa</taxon>
        <taxon>Aconoidasida</taxon>
        <taxon>Piroplasmida</taxon>
        <taxon>Babesiidae</taxon>
        <taxon>Babesia</taxon>
    </lineage>
</organism>
<dbReference type="AlphaFoldDB" id="A0AAD9G7H9"/>
<keyword evidence="3" id="KW-1185">Reference proteome</keyword>
<keyword evidence="1" id="KW-0732">Signal</keyword>
<dbReference type="EMBL" id="JAHBMH010000073">
    <property type="protein sequence ID" value="KAK1933194.1"/>
    <property type="molecule type" value="Genomic_DNA"/>
</dbReference>
<proteinExistence type="predicted"/>
<sequence>MKLLGILRASGLCLLVSAFHGPRGIFCSNLEIDLSNEPSTVEVSDVSENLEDSTVESQESLPSSQSGLVFQNSKWDDSMLASTVLFIEEFCKDVKAEKFNEHLTHLGFLKIGIACDHLSGLLDFLTKRFPPTYGPGSVAERKEIPGDLYKDALKPEDFDVYAKWIVKNIPGIKGSFKKMLKETKKGSVKKLQTETSRGPLKYGFVLKDCNRWRRFIWFDISELSSGMAFFLERLHSYLSEILQNFEGSNV</sequence>
<feature type="chain" id="PRO_5042172445" evidence="1">
    <location>
        <begin position="19"/>
        <end position="250"/>
    </location>
</feature>
<evidence type="ECO:0000313" key="3">
    <source>
        <dbReference type="Proteomes" id="UP001195914"/>
    </source>
</evidence>
<feature type="signal peptide" evidence="1">
    <location>
        <begin position="1"/>
        <end position="18"/>
    </location>
</feature>
<name>A0AAD9G7H9_BABDI</name>
<reference evidence="2" key="2">
    <citation type="submission" date="2021-05" db="EMBL/GenBank/DDBJ databases">
        <authorList>
            <person name="Pain A."/>
        </authorList>
    </citation>
    <scope>NUCLEOTIDE SEQUENCE</scope>
    <source>
        <strain evidence="2">1802A</strain>
    </source>
</reference>
<dbReference type="Proteomes" id="UP001195914">
    <property type="component" value="Unassembled WGS sequence"/>
</dbReference>
<gene>
    <name evidence="2" type="ORF">X943_002612</name>
</gene>